<feature type="compositionally biased region" description="Basic and acidic residues" evidence="1">
    <location>
        <begin position="91"/>
        <end position="108"/>
    </location>
</feature>
<dbReference type="STRING" id="1262450.S3BZY9"/>
<keyword evidence="3" id="KW-1185">Reference proteome</keyword>
<feature type="compositionally biased region" description="Basic residues" evidence="1">
    <location>
        <begin position="175"/>
        <end position="186"/>
    </location>
</feature>
<evidence type="ECO:0000256" key="1">
    <source>
        <dbReference type="SAM" id="MobiDB-lite"/>
    </source>
</evidence>
<dbReference type="EMBL" id="KE148154">
    <property type="protein sequence ID" value="EPE06097.1"/>
    <property type="molecule type" value="Genomic_DNA"/>
</dbReference>
<name>S3BZY9_OPHP1</name>
<reference evidence="2 3" key="1">
    <citation type="journal article" date="2013" name="BMC Genomics">
        <title>The genome and transcriptome of the pine saprophyte Ophiostoma piceae, and a comparison with the bark beetle-associated pine pathogen Grosmannia clavigera.</title>
        <authorList>
            <person name="Haridas S."/>
            <person name="Wang Y."/>
            <person name="Lim L."/>
            <person name="Massoumi Alamouti S."/>
            <person name="Jackman S."/>
            <person name="Docking R."/>
            <person name="Robertson G."/>
            <person name="Birol I."/>
            <person name="Bohlmann J."/>
            <person name="Breuil C."/>
        </authorList>
    </citation>
    <scope>NUCLEOTIDE SEQUENCE [LARGE SCALE GENOMIC DNA]</scope>
    <source>
        <strain evidence="2 3">UAMH 11346</strain>
    </source>
</reference>
<organism evidence="2 3">
    <name type="scientific">Ophiostoma piceae (strain UAMH 11346)</name>
    <name type="common">Sap stain fungus</name>
    <dbReference type="NCBI Taxonomy" id="1262450"/>
    <lineage>
        <taxon>Eukaryota</taxon>
        <taxon>Fungi</taxon>
        <taxon>Dikarya</taxon>
        <taxon>Ascomycota</taxon>
        <taxon>Pezizomycotina</taxon>
        <taxon>Sordariomycetes</taxon>
        <taxon>Sordariomycetidae</taxon>
        <taxon>Ophiostomatales</taxon>
        <taxon>Ophiostomataceae</taxon>
        <taxon>Ophiostoma</taxon>
    </lineage>
</organism>
<proteinExistence type="predicted"/>
<feature type="compositionally biased region" description="Basic and acidic residues" evidence="1">
    <location>
        <begin position="143"/>
        <end position="174"/>
    </location>
</feature>
<dbReference type="Proteomes" id="UP000016923">
    <property type="component" value="Unassembled WGS sequence"/>
</dbReference>
<feature type="region of interest" description="Disordered" evidence="1">
    <location>
        <begin position="1"/>
        <end position="52"/>
    </location>
</feature>
<dbReference type="VEuPathDB" id="FungiDB:F503_02926"/>
<feature type="compositionally biased region" description="Acidic residues" evidence="1">
    <location>
        <begin position="109"/>
        <end position="119"/>
    </location>
</feature>
<evidence type="ECO:0008006" key="4">
    <source>
        <dbReference type="Google" id="ProtNLM"/>
    </source>
</evidence>
<accession>S3BZY9</accession>
<dbReference type="OrthoDB" id="2135053at2759"/>
<feature type="region of interest" description="Disordered" evidence="1">
    <location>
        <begin position="81"/>
        <end position="206"/>
    </location>
</feature>
<feature type="compositionally biased region" description="Basic and acidic residues" evidence="1">
    <location>
        <begin position="120"/>
        <end position="130"/>
    </location>
</feature>
<gene>
    <name evidence="2" type="ORF">F503_02926</name>
</gene>
<evidence type="ECO:0000313" key="3">
    <source>
        <dbReference type="Proteomes" id="UP000016923"/>
    </source>
</evidence>
<dbReference type="eggNOG" id="ENOG502SBYU">
    <property type="taxonomic scope" value="Eukaryota"/>
</dbReference>
<dbReference type="HOGENOM" id="CLU_1240267_0_0_1"/>
<dbReference type="AlphaFoldDB" id="S3BZY9"/>
<protein>
    <recommendedName>
        <fullName evidence="4">rRNA-processing protein FYV7</fullName>
    </recommendedName>
</protein>
<evidence type="ECO:0000313" key="2">
    <source>
        <dbReference type="EMBL" id="EPE06097.1"/>
    </source>
</evidence>
<dbReference type="OMA" id="RTKEANV"/>
<sequence>MPLPYTCSLPNEKQNHIMGKRPADDAPSGDAAKQHHKRSRTGIRAVLPTSDDAWRRKLERTKEANVRLAKTRQVFAKVKARALADEGGATKIEDDAAEGMHPDRQARLDDEDDNGGQDDDAARPQRDRPARRSNVKRPQPFQKAREEAEQRKAETEARQAEYERRTAEREAKRVDRARHQKAMVRARRVDGGGGDNQRRKLGRESGVLLDKVRRMMGK</sequence>